<dbReference type="GO" id="GO:0004364">
    <property type="term" value="F:glutathione transferase activity"/>
    <property type="evidence" value="ECO:0007669"/>
    <property type="project" value="UniProtKB-EC"/>
</dbReference>
<evidence type="ECO:0000313" key="3">
    <source>
        <dbReference type="Proteomes" id="UP000431684"/>
    </source>
</evidence>
<dbReference type="SUPFAM" id="SSF47616">
    <property type="entry name" value="GST C-terminal domain-like"/>
    <property type="match status" value="1"/>
</dbReference>
<dbReference type="SUPFAM" id="SSF52833">
    <property type="entry name" value="Thioredoxin-like"/>
    <property type="match status" value="1"/>
</dbReference>
<dbReference type="AlphaFoldDB" id="A0A6I3XJ76"/>
<evidence type="ECO:0000259" key="1">
    <source>
        <dbReference type="PROSITE" id="PS50404"/>
    </source>
</evidence>
<dbReference type="Pfam" id="PF14834">
    <property type="entry name" value="GST_C_4"/>
    <property type="match status" value="1"/>
</dbReference>
<dbReference type="Gene3D" id="1.20.1050.10">
    <property type="match status" value="1"/>
</dbReference>
<dbReference type="NCBIfam" id="NF011693">
    <property type="entry name" value="PRK15113.1"/>
    <property type="match status" value="1"/>
</dbReference>
<dbReference type="InterPro" id="IPR004045">
    <property type="entry name" value="Glutathione_S-Trfase_N"/>
</dbReference>
<sequence length="210" mass="23288">MPRKPMLLFADAQYTSPYAMSVFVALTEKRIPFELKTIDLDAGANREGDYATRSLTQRVPTLVDGDFALSESSAITEYLEELRPDPALYPADLKTRARARQVQAWIRSDLLPIRQERSTNVVFYAPTDAPLSAAAQQAAGKLFKAADALLAHGGDHLFGSWTIADVDLAVMLNRLVLNGDDVPAALRAYATRQWERESVQGWVTLQRPPL</sequence>
<dbReference type="SFLD" id="SFLDS00019">
    <property type="entry name" value="Glutathione_Transferase_(cytos"/>
    <property type="match status" value="1"/>
</dbReference>
<dbReference type="InterPro" id="IPR040079">
    <property type="entry name" value="Glutathione_S-Trfase"/>
</dbReference>
<dbReference type="EMBL" id="WNWM01000002">
    <property type="protein sequence ID" value="MUI14590.1"/>
    <property type="molecule type" value="Genomic_DNA"/>
</dbReference>
<dbReference type="PROSITE" id="PS50404">
    <property type="entry name" value="GST_NTER"/>
    <property type="match status" value="1"/>
</dbReference>
<dbReference type="CDD" id="cd00570">
    <property type="entry name" value="GST_N_family"/>
    <property type="match status" value="1"/>
</dbReference>
<comment type="caution">
    <text evidence="2">The sequence shown here is derived from an EMBL/GenBank/DDBJ whole genome shotgun (WGS) entry which is preliminary data.</text>
</comment>
<dbReference type="Proteomes" id="UP000431684">
    <property type="component" value="Unassembled WGS sequence"/>
</dbReference>
<proteinExistence type="predicted"/>
<dbReference type="PANTHER" id="PTHR42673:SF21">
    <property type="entry name" value="GLUTATHIONE S-TRANSFERASE YFCF"/>
    <property type="match status" value="1"/>
</dbReference>
<dbReference type="Gene3D" id="3.40.30.10">
    <property type="entry name" value="Glutaredoxin"/>
    <property type="match status" value="1"/>
</dbReference>
<dbReference type="SFLD" id="SFLDG00358">
    <property type="entry name" value="Main_(cytGST)"/>
    <property type="match status" value="1"/>
</dbReference>
<dbReference type="Pfam" id="PF13417">
    <property type="entry name" value="GST_N_3"/>
    <property type="match status" value="1"/>
</dbReference>
<feature type="domain" description="GST N-terminal" evidence="1">
    <location>
        <begin position="6"/>
        <end position="87"/>
    </location>
</feature>
<dbReference type="PANTHER" id="PTHR42673">
    <property type="entry name" value="MALEYLACETOACETATE ISOMERASE"/>
    <property type="match status" value="1"/>
</dbReference>
<keyword evidence="2" id="KW-0808">Transferase</keyword>
<dbReference type="EC" id="2.5.1.18" evidence="2"/>
<protein>
    <submittedName>
        <fullName evidence="2">Glutathione transferase</fullName>
        <ecNumber evidence="2">2.5.1.18</ecNumber>
    </submittedName>
</protein>
<dbReference type="InterPro" id="IPR034338">
    <property type="entry name" value="GST_4_C"/>
</dbReference>
<dbReference type="GO" id="GO:0006749">
    <property type="term" value="P:glutathione metabolic process"/>
    <property type="evidence" value="ECO:0007669"/>
    <property type="project" value="TreeGrafter"/>
</dbReference>
<keyword evidence="3" id="KW-1185">Reference proteome</keyword>
<dbReference type="CDD" id="cd03195">
    <property type="entry name" value="GST_C_4"/>
    <property type="match status" value="1"/>
</dbReference>
<dbReference type="GO" id="GO:0016034">
    <property type="term" value="F:maleylacetoacetate isomerase activity"/>
    <property type="evidence" value="ECO:0007669"/>
    <property type="project" value="TreeGrafter"/>
</dbReference>
<dbReference type="InterPro" id="IPR036282">
    <property type="entry name" value="Glutathione-S-Trfase_C_sf"/>
</dbReference>
<reference evidence="2 3" key="1">
    <citation type="submission" date="2019-11" db="EMBL/GenBank/DDBJ databases">
        <title>Draft Genome Sequences of Six Type Strains of the Genus Massilia.</title>
        <authorList>
            <person name="Miess H."/>
            <person name="Frediansyah A."/>
            <person name="Goeker M."/>
            <person name="Gross H."/>
        </authorList>
    </citation>
    <scope>NUCLEOTIDE SEQUENCE [LARGE SCALE GENOMIC DNA]</scope>
    <source>
        <strain evidence="2 3">DSM 17513</strain>
    </source>
</reference>
<name>A0A6I3XJ76_9BURK</name>
<accession>A0A6I3XJ76</accession>
<dbReference type="GO" id="GO:0006559">
    <property type="term" value="P:L-phenylalanine catabolic process"/>
    <property type="evidence" value="ECO:0007669"/>
    <property type="project" value="TreeGrafter"/>
</dbReference>
<dbReference type="InterPro" id="IPR036249">
    <property type="entry name" value="Thioredoxin-like_sf"/>
</dbReference>
<evidence type="ECO:0000313" key="2">
    <source>
        <dbReference type="EMBL" id="MUI14590.1"/>
    </source>
</evidence>
<gene>
    <name evidence="2" type="ORF">GJV26_19310</name>
</gene>
<organism evidence="2 3">
    <name type="scientific">Pseudoduganella dura</name>
    <dbReference type="NCBI Taxonomy" id="321982"/>
    <lineage>
        <taxon>Bacteria</taxon>
        <taxon>Pseudomonadati</taxon>
        <taxon>Pseudomonadota</taxon>
        <taxon>Betaproteobacteria</taxon>
        <taxon>Burkholderiales</taxon>
        <taxon>Oxalobacteraceae</taxon>
        <taxon>Telluria group</taxon>
        <taxon>Pseudoduganella</taxon>
    </lineage>
</organism>